<dbReference type="Gene3D" id="3.30.70.920">
    <property type="match status" value="1"/>
</dbReference>
<dbReference type="PROSITE" id="PS00519">
    <property type="entry name" value="HTH_ASNC_1"/>
    <property type="match status" value="1"/>
</dbReference>
<dbReference type="EMBL" id="SEUJ01000071">
    <property type="protein sequence ID" value="KAA1155746.1"/>
    <property type="molecule type" value="Genomic_DNA"/>
</dbReference>
<feature type="domain" description="HTH asnC-type" evidence="6">
    <location>
        <begin position="10"/>
        <end position="71"/>
    </location>
</feature>
<keyword evidence="11" id="KW-1185">Reference proteome</keyword>
<reference evidence="11 12" key="2">
    <citation type="submission" date="2019-01" db="EMBL/GenBank/DDBJ databases">
        <title>Genome sequences of marine Pseudoalteromonas species.</title>
        <authorList>
            <person name="Boraston A.B."/>
            <person name="Hehemann J.-H."/>
            <person name="Vickers C.J."/>
            <person name="Salama-Alber O."/>
            <person name="Abe K."/>
            <person name="Hettle A.J."/>
        </authorList>
    </citation>
    <scope>NUCLEOTIDE SEQUENCE [LARGE SCALE GENOMIC DNA]</scope>
    <source>
        <strain evidence="8 12">PS42</strain>
        <strain evidence="7 11">PS47</strain>
    </source>
</reference>
<dbReference type="SUPFAM" id="SSF46785">
    <property type="entry name" value="Winged helix' DNA-binding domain"/>
    <property type="match status" value="1"/>
</dbReference>
<dbReference type="InterPro" id="IPR011991">
    <property type="entry name" value="ArsR-like_HTH"/>
</dbReference>
<evidence type="ECO:0000313" key="12">
    <source>
        <dbReference type="Proteomes" id="UP000324162"/>
    </source>
</evidence>
<dbReference type="CDD" id="cd00090">
    <property type="entry name" value="HTH_ARSR"/>
    <property type="match status" value="1"/>
</dbReference>
<dbReference type="Proteomes" id="UP000322915">
    <property type="component" value="Unassembled WGS sequence"/>
</dbReference>
<dbReference type="EMBL" id="SEUK01000049">
    <property type="protein sequence ID" value="KAA1160264.1"/>
    <property type="molecule type" value="Genomic_DNA"/>
</dbReference>
<sequence>MTIPNRLRMLDRIDLAILDVLQKNGRISNVNLAKQVNLSPSPCLDRVKRLEQEGYIEGYYAKLSEAKLNQSLVAHVQVSLVTSNTAVFKVFREHILKIKQVVECDMVAGGYDYLLKIRVSNMEEYRQVLGDLVDIPGVGTHHTYMVIEKIKQDDGLLIDI</sequence>
<dbReference type="PANTHER" id="PTHR30154">
    <property type="entry name" value="LEUCINE-RESPONSIVE REGULATORY PROTEIN"/>
    <property type="match status" value="1"/>
</dbReference>
<keyword evidence="2" id="KW-0238">DNA-binding</keyword>
<evidence type="ECO:0000256" key="1">
    <source>
        <dbReference type="ARBA" id="ARBA00023015"/>
    </source>
</evidence>
<gene>
    <name evidence="9" type="ORF">DC53_07285</name>
    <name evidence="8" type="ORF">EU508_11015</name>
    <name evidence="7" type="ORF">EU509_11560</name>
</gene>
<dbReference type="Pfam" id="PF13412">
    <property type="entry name" value="HTH_24"/>
    <property type="match status" value="1"/>
</dbReference>
<evidence type="ECO:0000256" key="5">
    <source>
        <dbReference type="ARBA" id="ARBA00039227"/>
    </source>
</evidence>
<dbReference type="GO" id="GO:0006355">
    <property type="term" value="P:regulation of DNA-templated transcription"/>
    <property type="evidence" value="ECO:0007669"/>
    <property type="project" value="UniProtKB-ARBA"/>
</dbReference>
<evidence type="ECO:0000313" key="9">
    <source>
        <dbReference type="EMBL" id="KDC51751.1"/>
    </source>
</evidence>
<dbReference type="InterPro" id="IPR036390">
    <property type="entry name" value="WH_DNA-bd_sf"/>
</dbReference>
<keyword evidence="3" id="KW-0010">Activator</keyword>
<evidence type="ECO:0000256" key="2">
    <source>
        <dbReference type="ARBA" id="ARBA00023125"/>
    </source>
</evidence>
<dbReference type="PRINTS" id="PR00033">
    <property type="entry name" value="HTHASNC"/>
</dbReference>
<protein>
    <recommendedName>
        <fullName evidence="5">Leucine-responsive regulatory protein</fullName>
    </recommendedName>
</protein>
<dbReference type="Proteomes" id="UP000027154">
    <property type="component" value="Unassembled WGS sequence"/>
</dbReference>
<dbReference type="GO" id="GO:0043200">
    <property type="term" value="P:response to amino acid"/>
    <property type="evidence" value="ECO:0007669"/>
    <property type="project" value="TreeGrafter"/>
</dbReference>
<dbReference type="Gene3D" id="1.10.10.10">
    <property type="entry name" value="Winged helix-like DNA-binding domain superfamily/Winged helix DNA-binding domain"/>
    <property type="match status" value="1"/>
</dbReference>
<evidence type="ECO:0000313" key="8">
    <source>
        <dbReference type="EMBL" id="KAA1160264.1"/>
    </source>
</evidence>
<dbReference type="InterPro" id="IPR000485">
    <property type="entry name" value="AsnC-type_HTH_dom"/>
</dbReference>
<comment type="caution">
    <text evidence="8">The sequence shown here is derived from an EMBL/GenBank/DDBJ whole genome shotgun (WGS) entry which is preliminary data.</text>
</comment>
<evidence type="ECO:0000259" key="6">
    <source>
        <dbReference type="PROSITE" id="PS50956"/>
    </source>
</evidence>
<keyword evidence="4" id="KW-0804">Transcription</keyword>
<dbReference type="InterPro" id="IPR019888">
    <property type="entry name" value="Tscrpt_reg_AsnC-like"/>
</dbReference>
<dbReference type="Proteomes" id="UP000324162">
    <property type="component" value="Unassembled WGS sequence"/>
</dbReference>
<dbReference type="EMBL" id="JJNZ01000021">
    <property type="protein sequence ID" value="KDC51751.1"/>
    <property type="molecule type" value="Genomic_DNA"/>
</dbReference>
<accession>A0A063KTF0</accession>
<evidence type="ECO:0000313" key="7">
    <source>
        <dbReference type="EMBL" id="KAA1155746.1"/>
    </source>
</evidence>
<evidence type="ECO:0000256" key="4">
    <source>
        <dbReference type="ARBA" id="ARBA00023163"/>
    </source>
</evidence>
<evidence type="ECO:0000313" key="10">
    <source>
        <dbReference type="Proteomes" id="UP000027154"/>
    </source>
</evidence>
<dbReference type="InterPro" id="IPR019885">
    <property type="entry name" value="Tscrpt_reg_HTH_AsnC-type_CS"/>
</dbReference>
<dbReference type="Pfam" id="PF01037">
    <property type="entry name" value="AsnC_trans_reg"/>
    <property type="match status" value="1"/>
</dbReference>
<proteinExistence type="predicted"/>
<dbReference type="PANTHER" id="PTHR30154:SF0">
    <property type="entry name" value="LEUCINE-RESPONSIVE REGULATORY PROTEIN"/>
    <property type="match status" value="1"/>
</dbReference>
<organism evidence="8 12">
    <name type="scientific">Pseudoalteromonas fuliginea</name>
    <dbReference type="NCBI Taxonomy" id="1872678"/>
    <lineage>
        <taxon>Bacteria</taxon>
        <taxon>Pseudomonadati</taxon>
        <taxon>Pseudomonadota</taxon>
        <taxon>Gammaproteobacteria</taxon>
        <taxon>Alteromonadales</taxon>
        <taxon>Pseudoalteromonadaceae</taxon>
        <taxon>Pseudoalteromonas</taxon>
    </lineage>
</organism>
<dbReference type="SUPFAM" id="SSF54909">
    <property type="entry name" value="Dimeric alpha+beta barrel"/>
    <property type="match status" value="1"/>
</dbReference>
<dbReference type="AlphaFoldDB" id="A0A063KTF0"/>
<dbReference type="GO" id="GO:0005829">
    <property type="term" value="C:cytosol"/>
    <property type="evidence" value="ECO:0007669"/>
    <property type="project" value="TreeGrafter"/>
</dbReference>
<dbReference type="OrthoDB" id="166264at2"/>
<evidence type="ECO:0000313" key="11">
    <source>
        <dbReference type="Proteomes" id="UP000322915"/>
    </source>
</evidence>
<dbReference type="GO" id="GO:0043565">
    <property type="term" value="F:sequence-specific DNA binding"/>
    <property type="evidence" value="ECO:0007669"/>
    <property type="project" value="InterPro"/>
</dbReference>
<reference evidence="9 10" key="1">
    <citation type="submission" date="2014-04" db="EMBL/GenBank/DDBJ databases">
        <title>Pseudoalteromonas galatheae sp. nov., isolated from a deep-sea polychaete near Canal Concepcion, Chile.</title>
        <authorList>
            <person name="Machado H.R."/>
            <person name="Gram L."/>
            <person name="Vynne N.G."/>
        </authorList>
    </citation>
    <scope>NUCLEOTIDE SEQUENCE [LARGE SCALE GENOMIC DNA]</scope>
    <source>
        <strain evidence="9 10">KMM216</strain>
    </source>
</reference>
<evidence type="ECO:0000256" key="3">
    <source>
        <dbReference type="ARBA" id="ARBA00023159"/>
    </source>
</evidence>
<dbReference type="PROSITE" id="PS50956">
    <property type="entry name" value="HTH_ASNC_2"/>
    <property type="match status" value="1"/>
</dbReference>
<dbReference type="RefSeq" id="WP_033015324.1">
    <property type="nucleotide sequence ID" value="NZ_JBBMQV010000023.1"/>
</dbReference>
<dbReference type="SMART" id="SM00344">
    <property type="entry name" value="HTH_ASNC"/>
    <property type="match status" value="1"/>
</dbReference>
<dbReference type="InterPro" id="IPR036388">
    <property type="entry name" value="WH-like_DNA-bd_sf"/>
</dbReference>
<dbReference type="InterPro" id="IPR019887">
    <property type="entry name" value="Tscrpt_reg_AsnC/Lrp_C"/>
</dbReference>
<keyword evidence="1" id="KW-0805">Transcription regulation</keyword>
<dbReference type="InterPro" id="IPR011008">
    <property type="entry name" value="Dimeric_a/b-barrel"/>
</dbReference>
<name>A0A063KTF0_9GAMM</name>